<feature type="domain" description="Glycosyl transferase family 28 C-terminal" evidence="1">
    <location>
        <begin position="231"/>
        <end position="329"/>
    </location>
</feature>
<organism evidence="2 3">
    <name type="scientific">Zwartia hollandica</name>
    <dbReference type="NCBI Taxonomy" id="324606"/>
    <lineage>
        <taxon>Bacteria</taxon>
        <taxon>Pseudomonadati</taxon>
        <taxon>Pseudomonadota</taxon>
        <taxon>Betaproteobacteria</taxon>
        <taxon>Burkholderiales</taxon>
        <taxon>Alcaligenaceae</taxon>
        <taxon>Zwartia</taxon>
    </lineage>
</organism>
<dbReference type="Gene3D" id="3.40.50.2000">
    <property type="entry name" value="Glycogen Phosphorylase B"/>
    <property type="match status" value="1"/>
</dbReference>
<accession>A0A953T1Y0</accession>
<dbReference type="InterPro" id="IPR050519">
    <property type="entry name" value="Glycosyltransf_28_UgtP"/>
</dbReference>
<dbReference type="Proteomes" id="UP000739565">
    <property type="component" value="Unassembled WGS sequence"/>
</dbReference>
<evidence type="ECO:0000313" key="3">
    <source>
        <dbReference type="Proteomes" id="UP000739565"/>
    </source>
</evidence>
<proteinExistence type="predicted"/>
<dbReference type="PANTHER" id="PTHR43025:SF3">
    <property type="entry name" value="MONOGALACTOSYLDIACYLGLYCEROL SYNTHASE 1, CHLOROPLASTIC"/>
    <property type="match status" value="1"/>
</dbReference>
<keyword evidence="3" id="KW-1185">Reference proteome</keyword>
<dbReference type="AlphaFoldDB" id="A0A953T1Y0"/>
<gene>
    <name evidence="2" type="ORF">KZZ10_09135</name>
</gene>
<evidence type="ECO:0000313" key="2">
    <source>
        <dbReference type="EMBL" id="MBZ1350808.1"/>
    </source>
</evidence>
<dbReference type="InterPro" id="IPR007235">
    <property type="entry name" value="Glyco_trans_28_C"/>
</dbReference>
<protein>
    <submittedName>
        <fullName evidence="2">Galactosyldiacylglycerol synthase</fullName>
    </submittedName>
</protein>
<dbReference type="Pfam" id="PF04101">
    <property type="entry name" value="Glyco_tran_28_C"/>
    <property type="match status" value="1"/>
</dbReference>
<dbReference type="SUPFAM" id="SSF53756">
    <property type="entry name" value="UDP-Glycosyltransferase/glycogen phosphorylase"/>
    <property type="match status" value="1"/>
</dbReference>
<comment type="caution">
    <text evidence="2">The sequence shown here is derived from an EMBL/GenBank/DDBJ whole genome shotgun (WGS) entry which is preliminary data.</text>
</comment>
<dbReference type="GO" id="GO:0016758">
    <property type="term" value="F:hexosyltransferase activity"/>
    <property type="evidence" value="ECO:0007669"/>
    <property type="project" value="InterPro"/>
</dbReference>
<evidence type="ECO:0000259" key="1">
    <source>
        <dbReference type="Pfam" id="PF04101"/>
    </source>
</evidence>
<dbReference type="PANTHER" id="PTHR43025">
    <property type="entry name" value="MONOGALACTOSYLDIACYLGLYCEROL SYNTHASE"/>
    <property type="match status" value="1"/>
</dbReference>
<dbReference type="RefSeq" id="WP_259661215.1">
    <property type="nucleotide sequence ID" value="NZ_JAHXRI010000007.1"/>
</dbReference>
<reference evidence="2" key="1">
    <citation type="submission" date="2021-07" db="EMBL/GenBank/DDBJ databases">
        <title>New genus and species of the family Alcaligenaceae.</title>
        <authorList>
            <person name="Hahn M.W."/>
        </authorList>
    </citation>
    <scope>NUCLEOTIDE SEQUENCE</scope>
    <source>
        <strain evidence="2">LF4-65</strain>
    </source>
</reference>
<dbReference type="EMBL" id="JAHXRI010000007">
    <property type="protein sequence ID" value="MBZ1350808.1"/>
    <property type="molecule type" value="Genomic_DNA"/>
</dbReference>
<name>A0A953T1Y0_9BURK</name>
<sequence length="376" mass="42003">MQKKIQLIYFNAGGGHRAAALALKEVIATEHSDWEVSLVNLFEVIDTERYFQKLTGFAPEDLYNLRLKKGWTLGLATELKVLQALIRLSHAKLKRKLQQHWRATRPDMVVSLVPNFNKVMWDALYQECPTVPYVTVMTDIADHPPHFWIEAGQEQHLVCGSARAMTQARAAGYQSHQLTQTSGMILRPGFYQTAKLDRAQECARLGLDSTKPIGLVMFGGNGSNQMVRIAKDLSETQLILVCGHNDLLAKKIEALTPSVKHVVLGFTSDMAQVMRLSDFLIGKPGPGSLSEAVHMGLPVLTFRNSLTMPQERYNATWIRENQFGIVVSQVREIKGATQELLAKLPVFQEAVGRVQNRAVFEVVTALEKIIDSNQNA</sequence>